<keyword evidence="4" id="KW-0812">Transmembrane</keyword>
<comment type="caution">
    <text evidence="6">The sequence shown here is derived from an EMBL/GenBank/DDBJ whole genome shotgun (WGS) entry which is preliminary data.</text>
</comment>
<dbReference type="Gene3D" id="2.60.120.200">
    <property type="match status" value="2"/>
</dbReference>
<dbReference type="GO" id="GO:0030246">
    <property type="term" value="F:carbohydrate binding"/>
    <property type="evidence" value="ECO:0007669"/>
    <property type="project" value="UniProtKB-UniRule"/>
</dbReference>
<evidence type="ECO:0000256" key="3">
    <source>
        <dbReference type="SAM" id="MobiDB-lite"/>
    </source>
</evidence>
<dbReference type="EMBL" id="CATQJA010002632">
    <property type="protein sequence ID" value="CAJ0574693.1"/>
    <property type="molecule type" value="Genomic_DNA"/>
</dbReference>
<feature type="region of interest" description="Disordered" evidence="3">
    <location>
        <begin position="97"/>
        <end position="135"/>
    </location>
</feature>
<dbReference type="InterPro" id="IPR044156">
    <property type="entry name" value="Galectin-like"/>
</dbReference>
<keyword evidence="7" id="KW-1185">Reference proteome</keyword>
<dbReference type="SMART" id="SM00276">
    <property type="entry name" value="GLECT"/>
    <property type="match status" value="1"/>
</dbReference>
<dbReference type="InterPro" id="IPR001079">
    <property type="entry name" value="Galectin_CRD"/>
</dbReference>
<evidence type="ECO:0000256" key="1">
    <source>
        <dbReference type="ARBA" id="ARBA00022734"/>
    </source>
</evidence>
<dbReference type="InterPro" id="IPR013320">
    <property type="entry name" value="ConA-like_dom_sf"/>
</dbReference>
<evidence type="ECO:0000313" key="7">
    <source>
        <dbReference type="Proteomes" id="UP001177023"/>
    </source>
</evidence>
<keyword evidence="4" id="KW-1133">Transmembrane helix</keyword>
<dbReference type="PANTHER" id="PTHR11346">
    <property type="entry name" value="GALECTIN"/>
    <property type="match status" value="1"/>
</dbReference>
<feature type="domain" description="Galectin" evidence="5">
    <location>
        <begin position="214"/>
        <end position="343"/>
    </location>
</feature>
<feature type="non-terminal residue" evidence="6">
    <location>
        <position position="1"/>
    </location>
</feature>
<evidence type="ECO:0000259" key="5">
    <source>
        <dbReference type="PROSITE" id="PS51304"/>
    </source>
</evidence>
<evidence type="ECO:0000256" key="2">
    <source>
        <dbReference type="RuleBase" id="RU102079"/>
    </source>
</evidence>
<evidence type="ECO:0000256" key="4">
    <source>
        <dbReference type="SAM" id="Phobius"/>
    </source>
</evidence>
<proteinExistence type="predicted"/>
<dbReference type="Pfam" id="PF00337">
    <property type="entry name" value="Gal-bind_lectin"/>
    <property type="match status" value="2"/>
</dbReference>
<dbReference type="PANTHER" id="PTHR11346:SF176">
    <property type="entry name" value="32 KDA BETA-GALACTOSIDE-BINDING LECTIN LEC-3"/>
    <property type="match status" value="1"/>
</dbReference>
<feature type="transmembrane region" description="Helical" evidence="4">
    <location>
        <begin position="367"/>
        <end position="393"/>
    </location>
</feature>
<protein>
    <recommendedName>
        <fullName evidence="2">Galectin</fullName>
    </recommendedName>
</protein>
<accession>A0AA36G3N1</accession>
<dbReference type="SMART" id="SM00908">
    <property type="entry name" value="Gal-bind_lectin"/>
    <property type="match status" value="1"/>
</dbReference>
<gene>
    <name evidence="6" type="ORF">MSPICULIGERA_LOCUS13021</name>
</gene>
<name>A0AA36G3N1_9BILA</name>
<sequence length="535" mass="60394">MDLRIRFLDKYVQIFAQRGEIGIFEKLPEVHEAKFLIVSGNVTRLKLLKVDGGPYKTSPNVTFSLGNDTRFDLLLQPLPEVNPDRWEALIEGKYPPSQSAGWTRTKRKSSGGGRGGSHSRSSSSHGASHSHSSGGGYGSSSFHGYTLSSHRSSYHSSSSSHSNSYGKPQYGVYWFSPPVGGYYTIPHSPNKNANNTHVYTPASYSYRWNGSTHYSPSEGHGLKYDPSFVVDKGTLPKPKRIDILLYVAKEAEMTPAWVVSFRFTERSVVLNTYDGHWKDEDRADFMPIDDWRLVDLVIWKYSSKMHIFINNYEFATYNMNTPLYKSNTMRITGDLEILGVKMNDQETMETRHAPLLRKPSHSRHKTLISTASVISLVIVVIALAGLLIASYFLKETPETLETLINGTETQETSGRLGMLTSSTKLYDTRSNGHNATNREEWSPTFKLSFRFDLNTTTLSRFDGGWVDEEKADFLPIDDWRLFDLAIRPANHKLYIYINNYEFASYKLSSEIMASDYLGIEGDVEILGLKEDGLLA</sequence>
<dbReference type="Proteomes" id="UP001177023">
    <property type="component" value="Unassembled WGS sequence"/>
</dbReference>
<feature type="compositionally biased region" description="Low complexity" evidence="3">
    <location>
        <begin position="118"/>
        <end position="132"/>
    </location>
</feature>
<evidence type="ECO:0000313" key="6">
    <source>
        <dbReference type="EMBL" id="CAJ0574693.1"/>
    </source>
</evidence>
<organism evidence="6 7">
    <name type="scientific">Mesorhabditis spiculigera</name>
    <dbReference type="NCBI Taxonomy" id="96644"/>
    <lineage>
        <taxon>Eukaryota</taxon>
        <taxon>Metazoa</taxon>
        <taxon>Ecdysozoa</taxon>
        <taxon>Nematoda</taxon>
        <taxon>Chromadorea</taxon>
        <taxon>Rhabditida</taxon>
        <taxon>Rhabditina</taxon>
        <taxon>Rhabditomorpha</taxon>
        <taxon>Rhabditoidea</taxon>
        <taxon>Rhabditidae</taxon>
        <taxon>Mesorhabditinae</taxon>
        <taxon>Mesorhabditis</taxon>
    </lineage>
</organism>
<dbReference type="SUPFAM" id="SSF49899">
    <property type="entry name" value="Concanavalin A-like lectins/glucanases"/>
    <property type="match status" value="2"/>
</dbReference>
<keyword evidence="1 2" id="KW-0430">Lectin</keyword>
<keyword evidence="4" id="KW-0472">Membrane</keyword>
<dbReference type="PROSITE" id="PS51304">
    <property type="entry name" value="GALECTIN"/>
    <property type="match status" value="1"/>
</dbReference>
<reference evidence="6" key="1">
    <citation type="submission" date="2023-06" db="EMBL/GenBank/DDBJ databases">
        <authorList>
            <person name="Delattre M."/>
        </authorList>
    </citation>
    <scope>NUCLEOTIDE SEQUENCE</scope>
    <source>
        <strain evidence="6">AF72</strain>
    </source>
</reference>
<dbReference type="AlphaFoldDB" id="A0AA36G3N1"/>
<dbReference type="GO" id="GO:0016936">
    <property type="term" value="F:galactoside binding"/>
    <property type="evidence" value="ECO:0007669"/>
    <property type="project" value="TreeGrafter"/>
</dbReference>